<dbReference type="Proteomes" id="UP001062223">
    <property type="component" value="Plasmid unnamed"/>
</dbReference>
<geneLocation type="plasmid" evidence="2 3">
    <name>unnamed</name>
</geneLocation>
<feature type="transmembrane region" description="Helical" evidence="1">
    <location>
        <begin position="85"/>
        <end position="106"/>
    </location>
</feature>
<keyword evidence="1" id="KW-1133">Transmembrane helix</keyword>
<dbReference type="RefSeq" id="WP_214585397.1">
    <property type="nucleotide sequence ID" value="NZ_CP104936.1"/>
</dbReference>
<evidence type="ECO:0000313" key="2">
    <source>
        <dbReference type="EMBL" id="UYC82746.1"/>
    </source>
</evidence>
<dbReference type="KEGG" id="cpoi:OE229_17580"/>
<evidence type="ECO:0000313" key="3">
    <source>
        <dbReference type="Proteomes" id="UP001062223"/>
    </source>
</evidence>
<accession>A0A9Q9T5D4</accession>
<name>A0A9Q9T5D4_9MICO</name>
<feature type="transmembrane region" description="Helical" evidence="1">
    <location>
        <begin position="13"/>
        <end position="35"/>
    </location>
</feature>
<sequence length="116" mass="12382">MITWEPFATWATALTWILLAVSIGLIVCLLALVVLRLRGQGKDEASDDGTRRRRASIAQPIGGVLGLLVGIINGIPVVAREFTPIYNSTGTTVSFVLIAASLLLLAQGPSNRQRAK</sequence>
<keyword evidence="1" id="KW-0472">Membrane</keyword>
<keyword evidence="1" id="KW-0812">Transmembrane</keyword>
<proteinExistence type="predicted"/>
<dbReference type="GeneID" id="99625326"/>
<gene>
    <name evidence="2" type="ORF">OE229_17580</name>
</gene>
<feature type="transmembrane region" description="Helical" evidence="1">
    <location>
        <begin position="56"/>
        <end position="79"/>
    </location>
</feature>
<dbReference type="EMBL" id="CP106880">
    <property type="protein sequence ID" value="UYC82746.1"/>
    <property type="molecule type" value="Genomic_DNA"/>
</dbReference>
<reference evidence="2" key="1">
    <citation type="submission" date="2022-09" db="EMBL/GenBank/DDBJ databases">
        <title>Taxonomy of Curtobacterium flaccumfaciens.</title>
        <authorList>
            <person name="Osdaghi E."/>
            <person name="Taghavi S.M."/>
            <person name="Hamidizade M."/>
            <person name="Abachi H."/>
            <person name="Fazliarab A."/>
            <person name="Baeyen S."/>
            <person name="Portier P."/>
            <person name="Van Vaerenbergh J."/>
            <person name="Jacques M.-A."/>
        </authorList>
    </citation>
    <scope>NUCLEOTIDE SEQUENCE</scope>
    <source>
        <strain evidence="2">AGQB46</strain>
        <plasmid evidence="2">unnamed</plasmid>
    </source>
</reference>
<keyword evidence="2" id="KW-0614">Plasmid</keyword>
<evidence type="ECO:0000256" key="1">
    <source>
        <dbReference type="SAM" id="Phobius"/>
    </source>
</evidence>
<dbReference type="AlphaFoldDB" id="A0A9Q9T5D4"/>
<organism evidence="2 3">
    <name type="scientific">Curtobacterium poinsettiae</name>
    <dbReference type="NCBI Taxonomy" id="159612"/>
    <lineage>
        <taxon>Bacteria</taxon>
        <taxon>Bacillati</taxon>
        <taxon>Actinomycetota</taxon>
        <taxon>Actinomycetes</taxon>
        <taxon>Micrococcales</taxon>
        <taxon>Microbacteriaceae</taxon>
        <taxon>Curtobacterium</taxon>
    </lineage>
</organism>
<protein>
    <submittedName>
        <fullName evidence="2">Uncharacterized protein</fullName>
    </submittedName>
</protein>